<keyword evidence="1" id="KW-0472">Membrane</keyword>
<keyword evidence="1" id="KW-0812">Transmembrane</keyword>
<dbReference type="AlphaFoldDB" id="A0A853AZ26"/>
<evidence type="ECO:0000313" key="2">
    <source>
        <dbReference type="EMBL" id="NYI87844.1"/>
    </source>
</evidence>
<sequence>MNTARASLRADGWGTAIFGVVMLPGGLYLSGPLGLPAPWFAPLGAMMLTGGVALVLLARRAGVRTAARAAAGVNALAAVAILALIPVLPLTALGVVFLLAGAAWVATFAVLEARACKHEGRPGNRGGLRKNGVRWRQRVSL</sequence>
<feature type="transmembrane region" description="Helical" evidence="1">
    <location>
        <begin position="65"/>
        <end position="85"/>
    </location>
</feature>
<reference evidence="2 3" key="1">
    <citation type="submission" date="2020-07" db="EMBL/GenBank/DDBJ databases">
        <title>Sequencing the genomes of 1000 actinobacteria strains.</title>
        <authorList>
            <person name="Klenk H.-P."/>
        </authorList>
    </citation>
    <scope>NUCLEOTIDE SEQUENCE [LARGE SCALE GENOMIC DNA]</scope>
    <source>
        <strain evidence="2 3">DSM 104006</strain>
    </source>
</reference>
<protein>
    <recommendedName>
        <fullName evidence="4">Integral membrane protein</fullName>
    </recommendedName>
</protein>
<proteinExistence type="predicted"/>
<accession>A0A853AZ26</accession>
<evidence type="ECO:0008006" key="4">
    <source>
        <dbReference type="Google" id="ProtNLM"/>
    </source>
</evidence>
<name>A0A853AZ26_9PSEU</name>
<gene>
    <name evidence="2" type="ORF">HNR02_001167</name>
</gene>
<evidence type="ECO:0000313" key="3">
    <source>
        <dbReference type="Proteomes" id="UP000549616"/>
    </source>
</evidence>
<dbReference type="RefSeq" id="WP_179772172.1">
    <property type="nucleotide sequence ID" value="NZ_JACCFK010000001.1"/>
</dbReference>
<dbReference type="Proteomes" id="UP000549616">
    <property type="component" value="Unassembled WGS sequence"/>
</dbReference>
<feature type="transmembrane region" description="Helical" evidence="1">
    <location>
        <begin position="91"/>
        <end position="111"/>
    </location>
</feature>
<keyword evidence="1" id="KW-1133">Transmembrane helix</keyword>
<keyword evidence="3" id="KW-1185">Reference proteome</keyword>
<evidence type="ECO:0000256" key="1">
    <source>
        <dbReference type="SAM" id="Phobius"/>
    </source>
</evidence>
<feature type="transmembrane region" description="Helical" evidence="1">
    <location>
        <begin position="12"/>
        <end position="31"/>
    </location>
</feature>
<dbReference type="EMBL" id="JACCFK010000001">
    <property type="protein sequence ID" value="NYI87844.1"/>
    <property type="molecule type" value="Genomic_DNA"/>
</dbReference>
<organism evidence="2 3">
    <name type="scientific">Amycolatopsis endophytica</name>
    <dbReference type="NCBI Taxonomy" id="860233"/>
    <lineage>
        <taxon>Bacteria</taxon>
        <taxon>Bacillati</taxon>
        <taxon>Actinomycetota</taxon>
        <taxon>Actinomycetes</taxon>
        <taxon>Pseudonocardiales</taxon>
        <taxon>Pseudonocardiaceae</taxon>
        <taxon>Amycolatopsis</taxon>
    </lineage>
</organism>
<feature type="transmembrane region" description="Helical" evidence="1">
    <location>
        <begin position="37"/>
        <end position="58"/>
    </location>
</feature>
<comment type="caution">
    <text evidence="2">The sequence shown here is derived from an EMBL/GenBank/DDBJ whole genome shotgun (WGS) entry which is preliminary data.</text>
</comment>